<dbReference type="InterPro" id="IPR019275">
    <property type="entry name" value="DUF2301"/>
</dbReference>
<evidence type="ECO:0000313" key="2">
    <source>
        <dbReference type="EMBL" id="RQW64738.1"/>
    </source>
</evidence>
<feature type="transmembrane region" description="Helical" evidence="1">
    <location>
        <begin position="49"/>
        <end position="67"/>
    </location>
</feature>
<protein>
    <submittedName>
        <fullName evidence="2">Uncharacterized protein</fullName>
    </submittedName>
</protein>
<gene>
    <name evidence="2" type="ORF">EES38_01440</name>
</gene>
<comment type="caution">
    <text evidence="2">The sequence shown here is derived from an EMBL/GenBank/DDBJ whole genome shotgun (WGS) entry which is preliminary data.</text>
</comment>
<evidence type="ECO:0000256" key="1">
    <source>
        <dbReference type="SAM" id="Phobius"/>
    </source>
</evidence>
<organism evidence="2 3">
    <name type="scientific">Vibrio viridaestus</name>
    <dbReference type="NCBI Taxonomy" id="2487322"/>
    <lineage>
        <taxon>Bacteria</taxon>
        <taxon>Pseudomonadati</taxon>
        <taxon>Pseudomonadota</taxon>
        <taxon>Gammaproteobacteria</taxon>
        <taxon>Vibrionales</taxon>
        <taxon>Vibrionaceae</taxon>
        <taxon>Vibrio</taxon>
    </lineage>
</organism>
<dbReference type="RefSeq" id="WP_124935389.1">
    <property type="nucleotide sequence ID" value="NZ_RJVQ01000001.1"/>
</dbReference>
<sequence>MANPEHVENLDILDKLSVCFYRTGITLFGIGIICHAIILLTPYDTPESLHYLFVFLSVGSALCAANVHVYSKLVRYAIAWPAWLGIVLFLYDQNMKVSWLALGLLFITFSGIALKESFCFKVFGLKFIPVLLAASVLLIFMELWWQVTILELIAGLVLCYLAKEKWKMPLHYDIGDKSRYQI</sequence>
<accession>A0A3N9TK27</accession>
<feature type="transmembrane region" description="Helical" evidence="1">
    <location>
        <begin position="119"/>
        <end position="137"/>
    </location>
</feature>
<dbReference type="EMBL" id="RJVQ01000001">
    <property type="protein sequence ID" value="RQW64738.1"/>
    <property type="molecule type" value="Genomic_DNA"/>
</dbReference>
<dbReference type="Pfam" id="PF10063">
    <property type="entry name" value="DUF2301"/>
    <property type="match status" value="1"/>
</dbReference>
<keyword evidence="3" id="KW-1185">Reference proteome</keyword>
<feature type="transmembrane region" description="Helical" evidence="1">
    <location>
        <begin position="74"/>
        <end position="91"/>
    </location>
</feature>
<keyword evidence="1" id="KW-1133">Transmembrane helix</keyword>
<dbReference type="OrthoDB" id="8447652at2"/>
<proteinExistence type="predicted"/>
<feature type="transmembrane region" description="Helical" evidence="1">
    <location>
        <begin position="143"/>
        <end position="162"/>
    </location>
</feature>
<feature type="transmembrane region" description="Helical" evidence="1">
    <location>
        <begin position="97"/>
        <end position="114"/>
    </location>
</feature>
<reference evidence="2 3" key="1">
    <citation type="submission" date="2018-11" db="EMBL/GenBank/DDBJ databases">
        <title>Vibrio LJC006 sp. nov., isolated from seawater during the bloom of the enteromorpha.</title>
        <authorList>
            <person name="Liang J."/>
        </authorList>
    </citation>
    <scope>NUCLEOTIDE SEQUENCE [LARGE SCALE GENOMIC DNA]</scope>
    <source>
        <strain evidence="2 3">LJC006</strain>
    </source>
</reference>
<feature type="transmembrane region" description="Helical" evidence="1">
    <location>
        <begin position="20"/>
        <end position="43"/>
    </location>
</feature>
<keyword evidence="1" id="KW-0812">Transmembrane</keyword>
<name>A0A3N9TK27_9VIBR</name>
<dbReference type="AlphaFoldDB" id="A0A3N9TK27"/>
<dbReference type="Proteomes" id="UP000281112">
    <property type="component" value="Unassembled WGS sequence"/>
</dbReference>
<keyword evidence="1" id="KW-0472">Membrane</keyword>
<evidence type="ECO:0000313" key="3">
    <source>
        <dbReference type="Proteomes" id="UP000281112"/>
    </source>
</evidence>